<dbReference type="RefSeq" id="WP_024089677.1">
    <property type="nucleotide sequence ID" value="NC_023135.1"/>
</dbReference>
<dbReference type="STRING" id="999552.METH_07000"/>
<evidence type="ECO:0000313" key="2">
    <source>
        <dbReference type="Proteomes" id="UP000018780"/>
    </source>
</evidence>
<dbReference type="Proteomes" id="UP000018780">
    <property type="component" value="Chromosome"/>
</dbReference>
<organism evidence="1 2">
    <name type="scientific">Leisingera methylohalidivorans DSM 14336</name>
    <dbReference type="NCBI Taxonomy" id="999552"/>
    <lineage>
        <taxon>Bacteria</taxon>
        <taxon>Pseudomonadati</taxon>
        <taxon>Pseudomonadota</taxon>
        <taxon>Alphaproteobacteria</taxon>
        <taxon>Rhodobacterales</taxon>
        <taxon>Roseobacteraceae</taxon>
        <taxon>Leisingera</taxon>
    </lineage>
</organism>
<evidence type="ECO:0000313" key="1">
    <source>
        <dbReference type="EMBL" id="AHD02968.1"/>
    </source>
</evidence>
<name>V9VYE4_9RHOB</name>
<sequence length="57" mass="6655">MQARLDLVNGFSRAIPRAQKWRHPEPEVRSSSEWFVGASRLDMEHMLQSDLAKFDIL</sequence>
<dbReference type="EMBL" id="CP006773">
    <property type="protein sequence ID" value="AHD02968.1"/>
    <property type="molecule type" value="Genomic_DNA"/>
</dbReference>
<dbReference type="AlphaFoldDB" id="V9VYE4"/>
<gene>
    <name evidence="1" type="ORF">METH_07000</name>
</gene>
<dbReference type="KEGG" id="lmd:METH_07000"/>
<accession>V9VYE4</accession>
<protein>
    <submittedName>
        <fullName evidence="1">Uncharacterized protein</fullName>
    </submittedName>
</protein>
<dbReference type="PATRIC" id="fig|999552.6.peg.1406"/>
<dbReference type="HOGENOM" id="CLU_2991191_0_0_5"/>
<reference evidence="1 2" key="1">
    <citation type="submission" date="2013-09" db="EMBL/GenBank/DDBJ databases">
        <authorList>
            <consortium name="DOE Joint Genome Institute"/>
            <person name="Klenk H.-P."/>
            <person name="Huntemann M."/>
            <person name="Han J."/>
            <person name="Chen A."/>
            <person name="Kyrpides N."/>
            <person name="Mavromatis K."/>
            <person name="Markowitz V."/>
            <person name="Palaniappan K."/>
            <person name="Ivanova N."/>
            <person name="Schaumberg A."/>
            <person name="Pati A."/>
            <person name="Liolios K."/>
            <person name="Nordberg H.P."/>
            <person name="Cantor M.N."/>
            <person name="Hua S.X."/>
            <person name="Woyke T."/>
        </authorList>
    </citation>
    <scope>NUCLEOTIDE SEQUENCE [LARGE SCALE GENOMIC DNA]</scope>
    <source>
        <strain evidence="1 2">DSM 14336</strain>
    </source>
</reference>
<keyword evidence="2" id="KW-1185">Reference proteome</keyword>
<proteinExistence type="predicted"/>